<keyword evidence="3" id="KW-1185">Reference proteome</keyword>
<accession>A0A2D3VRM0</accession>
<evidence type="ECO:0000256" key="1">
    <source>
        <dbReference type="SAM" id="Phobius"/>
    </source>
</evidence>
<feature type="transmembrane region" description="Helical" evidence="1">
    <location>
        <begin position="12"/>
        <end position="30"/>
    </location>
</feature>
<sequence>MATKVPAPASRLPLLPAALFLVAAIAWPMLETYTILGFDGCEQYSLSIESLSDLGVNYRQVHPLKHFPVTSWLHDYQNYNFQQAGILFGLAHLALLYITRHGVTSRTAPLRTIRVLLTVFYAAGMVLMGRIHGGPREQLWEIIGWHWTGLTLAAVAGNLNSIVAAVVPNQIGGFDRVPSYRALSALLGVFGLYSLYRFQTLGEWDFETHIGRWQRGSVYPVLLWEAVTAGNIIIAHRSGEFAKSKTL</sequence>
<evidence type="ECO:0000313" key="3">
    <source>
        <dbReference type="Proteomes" id="UP000225277"/>
    </source>
</evidence>
<feature type="transmembrane region" description="Helical" evidence="1">
    <location>
        <begin position="143"/>
        <end position="167"/>
    </location>
</feature>
<dbReference type="EMBL" id="FJUY01000024">
    <property type="protein sequence ID" value="CZT25048.1"/>
    <property type="molecule type" value="Genomic_DNA"/>
</dbReference>
<evidence type="ECO:0000313" key="2">
    <source>
        <dbReference type="EMBL" id="CZT25048.1"/>
    </source>
</evidence>
<name>A0A2D3VRM0_9PEZI</name>
<organism evidence="2 3">
    <name type="scientific">Ramularia collo-cygni</name>
    <dbReference type="NCBI Taxonomy" id="112498"/>
    <lineage>
        <taxon>Eukaryota</taxon>
        <taxon>Fungi</taxon>
        <taxon>Dikarya</taxon>
        <taxon>Ascomycota</taxon>
        <taxon>Pezizomycotina</taxon>
        <taxon>Dothideomycetes</taxon>
        <taxon>Dothideomycetidae</taxon>
        <taxon>Mycosphaerellales</taxon>
        <taxon>Mycosphaerellaceae</taxon>
        <taxon>Ramularia</taxon>
    </lineage>
</organism>
<dbReference type="Proteomes" id="UP000225277">
    <property type="component" value="Unassembled WGS sequence"/>
</dbReference>
<feature type="transmembrane region" description="Helical" evidence="1">
    <location>
        <begin position="179"/>
        <end position="196"/>
    </location>
</feature>
<keyword evidence="1" id="KW-1133">Transmembrane helix</keyword>
<dbReference type="OrthoDB" id="3638630at2759"/>
<evidence type="ECO:0008006" key="4">
    <source>
        <dbReference type="Google" id="ProtNLM"/>
    </source>
</evidence>
<reference evidence="2 3" key="1">
    <citation type="submission" date="2016-03" db="EMBL/GenBank/DDBJ databases">
        <authorList>
            <person name="Ploux O."/>
        </authorList>
    </citation>
    <scope>NUCLEOTIDE SEQUENCE [LARGE SCALE GENOMIC DNA]</scope>
    <source>
        <strain evidence="2 3">URUG2</strain>
    </source>
</reference>
<protein>
    <recommendedName>
        <fullName evidence="4">DUF998 domain-containing protein</fullName>
    </recommendedName>
</protein>
<feature type="transmembrane region" description="Helical" evidence="1">
    <location>
        <begin position="81"/>
        <end position="99"/>
    </location>
</feature>
<gene>
    <name evidence="2" type="ORF">RCC_10776</name>
</gene>
<feature type="transmembrane region" description="Helical" evidence="1">
    <location>
        <begin position="111"/>
        <end position="131"/>
    </location>
</feature>
<keyword evidence="1" id="KW-0472">Membrane</keyword>
<dbReference type="GeneID" id="35605815"/>
<keyword evidence="1" id="KW-0812">Transmembrane</keyword>
<dbReference type="RefSeq" id="XP_023631771.1">
    <property type="nucleotide sequence ID" value="XM_023776003.1"/>
</dbReference>
<dbReference type="AlphaFoldDB" id="A0A2D3VRM0"/>
<proteinExistence type="predicted"/>
<feature type="transmembrane region" description="Helical" evidence="1">
    <location>
        <begin position="216"/>
        <end position="235"/>
    </location>
</feature>